<feature type="compositionally biased region" description="Low complexity" evidence="1">
    <location>
        <begin position="95"/>
        <end position="117"/>
    </location>
</feature>
<dbReference type="AlphaFoldDB" id="E4X1V3"/>
<evidence type="ECO:0000313" key="3">
    <source>
        <dbReference type="Proteomes" id="UP000001307"/>
    </source>
</evidence>
<protein>
    <submittedName>
        <fullName evidence="2">Uncharacterized protein</fullName>
    </submittedName>
</protein>
<dbReference type="Proteomes" id="UP000001307">
    <property type="component" value="Unassembled WGS sequence"/>
</dbReference>
<feature type="compositionally biased region" description="Basic and acidic residues" evidence="1">
    <location>
        <begin position="118"/>
        <end position="136"/>
    </location>
</feature>
<dbReference type="InParanoid" id="E4X1V3"/>
<keyword evidence="3" id="KW-1185">Reference proteome</keyword>
<feature type="region of interest" description="Disordered" evidence="1">
    <location>
        <begin position="44"/>
        <end position="136"/>
    </location>
</feature>
<evidence type="ECO:0000256" key="1">
    <source>
        <dbReference type="SAM" id="MobiDB-lite"/>
    </source>
</evidence>
<sequence length="136" mass="14998">MIDLPMDYDERNMALFNLNIHPHQLEDNALKKYRMYNMKVPERLKGAVARANNKPKQGNTQAQGGNTNNGRKRGRGGKGQNDQNGGGQNAKRQAGNSQSNQNQGNNGFVAKGPGNNQGKDKQNKKNNQAREKPAKV</sequence>
<feature type="compositionally biased region" description="Low complexity" evidence="1">
    <location>
        <begin position="57"/>
        <end position="69"/>
    </location>
</feature>
<reference evidence="2" key="1">
    <citation type="journal article" date="2010" name="Science">
        <title>Plasticity of animal genome architecture unmasked by rapid evolution of a pelagic tunicate.</title>
        <authorList>
            <person name="Denoeud F."/>
            <person name="Henriet S."/>
            <person name="Mungpakdee S."/>
            <person name="Aury J.M."/>
            <person name="Da Silva C."/>
            <person name="Brinkmann H."/>
            <person name="Mikhaleva J."/>
            <person name="Olsen L.C."/>
            <person name="Jubin C."/>
            <person name="Canestro C."/>
            <person name="Bouquet J.M."/>
            <person name="Danks G."/>
            <person name="Poulain J."/>
            <person name="Campsteijn C."/>
            <person name="Adamski M."/>
            <person name="Cross I."/>
            <person name="Yadetie F."/>
            <person name="Muffato M."/>
            <person name="Louis A."/>
            <person name="Butcher S."/>
            <person name="Tsagkogeorga G."/>
            <person name="Konrad A."/>
            <person name="Singh S."/>
            <person name="Jensen M.F."/>
            <person name="Cong E.H."/>
            <person name="Eikeseth-Otteraa H."/>
            <person name="Noel B."/>
            <person name="Anthouard V."/>
            <person name="Porcel B.M."/>
            <person name="Kachouri-Lafond R."/>
            <person name="Nishino A."/>
            <person name="Ugolini M."/>
            <person name="Chourrout P."/>
            <person name="Nishida H."/>
            <person name="Aasland R."/>
            <person name="Huzurbazar S."/>
            <person name="Westhof E."/>
            <person name="Delsuc F."/>
            <person name="Lehrach H."/>
            <person name="Reinhardt R."/>
            <person name="Weissenbach J."/>
            <person name="Roy S.W."/>
            <person name="Artiguenave F."/>
            <person name="Postlethwait J.H."/>
            <person name="Manak J.R."/>
            <person name="Thompson E.M."/>
            <person name="Jaillon O."/>
            <person name="Du Pasquier L."/>
            <person name="Boudinot P."/>
            <person name="Liberles D.A."/>
            <person name="Volff J.N."/>
            <person name="Philippe H."/>
            <person name="Lenhard B."/>
            <person name="Roest Crollius H."/>
            <person name="Wincker P."/>
            <person name="Chourrout D."/>
        </authorList>
    </citation>
    <scope>NUCLEOTIDE SEQUENCE [LARGE SCALE GENOMIC DNA]</scope>
</reference>
<proteinExistence type="predicted"/>
<dbReference type="EMBL" id="FN653021">
    <property type="protein sequence ID" value="CBY23420.1"/>
    <property type="molecule type" value="Genomic_DNA"/>
</dbReference>
<evidence type="ECO:0000313" key="2">
    <source>
        <dbReference type="EMBL" id="CBY23420.1"/>
    </source>
</evidence>
<organism evidence="2">
    <name type="scientific">Oikopleura dioica</name>
    <name type="common">Tunicate</name>
    <dbReference type="NCBI Taxonomy" id="34765"/>
    <lineage>
        <taxon>Eukaryota</taxon>
        <taxon>Metazoa</taxon>
        <taxon>Chordata</taxon>
        <taxon>Tunicata</taxon>
        <taxon>Appendicularia</taxon>
        <taxon>Copelata</taxon>
        <taxon>Oikopleuridae</taxon>
        <taxon>Oikopleura</taxon>
    </lineage>
</organism>
<accession>E4X1V3</accession>
<name>E4X1V3_OIKDI</name>
<gene>
    <name evidence="2" type="ORF">GSOID_T00015857001</name>
</gene>